<evidence type="ECO:0000256" key="3">
    <source>
        <dbReference type="ARBA" id="ARBA00022741"/>
    </source>
</evidence>
<evidence type="ECO:0000256" key="7">
    <source>
        <dbReference type="HAMAP-Rule" id="MF_00127"/>
    </source>
</evidence>
<evidence type="ECO:0000313" key="10">
    <source>
        <dbReference type="EMBL" id="PSR24101.1"/>
    </source>
</evidence>
<comment type="similarity">
    <text evidence="1 7">Belongs to the class-II aminoacyl-tRNA synthetase family.</text>
</comment>
<dbReference type="InterPro" id="IPR045864">
    <property type="entry name" value="aa-tRNA-synth_II/BPL/LPL"/>
</dbReference>
<keyword evidence="7 10" id="KW-0436">Ligase</keyword>
<dbReference type="GO" id="GO:0006427">
    <property type="term" value="P:histidyl-tRNA aminoacylation"/>
    <property type="evidence" value="ECO:0007669"/>
    <property type="project" value="UniProtKB-UniRule"/>
</dbReference>
<keyword evidence="2 7" id="KW-0963">Cytoplasm</keyword>
<dbReference type="Pfam" id="PF03129">
    <property type="entry name" value="HGTP_anticodon"/>
    <property type="match status" value="1"/>
</dbReference>
<keyword evidence="7" id="KW-0648">Protein biosynthesis</keyword>
<dbReference type="SUPFAM" id="SSF55681">
    <property type="entry name" value="Class II aaRS and biotin synthetases"/>
    <property type="match status" value="1"/>
</dbReference>
<keyword evidence="4 7" id="KW-0067">ATP-binding</keyword>
<dbReference type="GO" id="GO:0005737">
    <property type="term" value="C:cytoplasm"/>
    <property type="evidence" value="ECO:0007669"/>
    <property type="project" value="UniProtKB-SubCell"/>
</dbReference>
<evidence type="ECO:0000256" key="4">
    <source>
        <dbReference type="ARBA" id="ARBA00022840"/>
    </source>
</evidence>
<protein>
    <recommendedName>
        <fullName evidence="7">Histidine--tRNA ligase</fullName>
        <ecNumber evidence="7">6.1.1.21</ecNumber>
    </recommendedName>
    <alternativeName>
        <fullName evidence="7">Histidyl-tRNA synthetase</fullName>
        <shortName evidence="7">HisRS</shortName>
    </alternativeName>
</protein>
<feature type="binding site" evidence="8">
    <location>
        <begin position="83"/>
        <end position="85"/>
    </location>
    <ligand>
        <name>L-histidine</name>
        <dbReference type="ChEBI" id="CHEBI:57595"/>
    </ligand>
</feature>
<reference evidence="10 11" key="1">
    <citation type="journal article" date="2014" name="BMC Genomics">
        <title>Comparison of environmental and isolate Sulfobacillus genomes reveals diverse carbon, sulfur, nitrogen, and hydrogen metabolisms.</title>
        <authorList>
            <person name="Justice N.B."/>
            <person name="Norman A."/>
            <person name="Brown C.T."/>
            <person name="Singh A."/>
            <person name="Thomas B.C."/>
            <person name="Banfield J.F."/>
        </authorList>
    </citation>
    <scope>NUCLEOTIDE SEQUENCE [LARGE SCALE GENOMIC DNA]</scope>
    <source>
        <strain evidence="10">AMDSBA3</strain>
    </source>
</reference>
<dbReference type="PANTHER" id="PTHR43707:SF1">
    <property type="entry name" value="HISTIDINE--TRNA LIGASE, MITOCHONDRIAL-RELATED"/>
    <property type="match status" value="1"/>
</dbReference>
<dbReference type="PIRSF" id="PIRSF001549">
    <property type="entry name" value="His-tRNA_synth"/>
    <property type="match status" value="1"/>
</dbReference>
<feature type="domain" description="Aminoacyl-transfer RNA synthetases class-II family profile" evidence="9">
    <location>
        <begin position="1"/>
        <end position="323"/>
    </location>
</feature>
<comment type="subcellular location">
    <subcellularLocation>
        <location evidence="7">Cytoplasm</location>
    </subcellularLocation>
</comment>
<dbReference type="GO" id="GO:0016740">
    <property type="term" value="F:transferase activity"/>
    <property type="evidence" value="ECO:0007669"/>
    <property type="project" value="UniProtKB-ARBA"/>
</dbReference>
<accession>A0A2T2WPD4</accession>
<dbReference type="SUPFAM" id="SSF52954">
    <property type="entry name" value="Class II aaRS ABD-related"/>
    <property type="match status" value="1"/>
</dbReference>
<comment type="caution">
    <text evidence="10">The sequence shown here is derived from an EMBL/GenBank/DDBJ whole genome shotgun (WGS) entry which is preliminary data.</text>
</comment>
<evidence type="ECO:0000256" key="2">
    <source>
        <dbReference type="ARBA" id="ARBA00022490"/>
    </source>
</evidence>
<evidence type="ECO:0000256" key="8">
    <source>
        <dbReference type="PIRSR" id="PIRSR001549-1"/>
    </source>
</evidence>
<dbReference type="InterPro" id="IPR041715">
    <property type="entry name" value="HisRS-like_core"/>
</dbReference>
<evidence type="ECO:0000256" key="6">
    <source>
        <dbReference type="ARBA" id="ARBA00047639"/>
    </source>
</evidence>
<dbReference type="NCBIfam" id="TIGR00442">
    <property type="entry name" value="hisS"/>
    <property type="match status" value="1"/>
</dbReference>
<dbReference type="CDD" id="cd00773">
    <property type="entry name" value="HisRS-like_core"/>
    <property type="match status" value="1"/>
</dbReference>
<sequence>MGSEEFQTARGTRDVLSPETWQFEAMRRLALRWAVRYGYELIETPIFEKSPVFLRVGASTDIVQHERYQFVDAGGDDLTLRPEGTAAVARAYVQHGLASAVQPVKLCYYGPMFRRERPQAGRFRQHTQFGVELFGSRSPLADAEVMLLGCRIVDAAGLRNPEIRVNSLGCDRCRPQYRRALVDFFTARREELCQDCQTRLEQNPLRLLDCKVDVAVRQEAPDLENYWCDDCRAHITTVIEIVAASGQIIRRDRHLVRGLDYYTRTVFEVGHPGLGDQVALFGGGRYDGLTANLGGESVPSVGFGMGIERLLSALPTALPTLVPDRAYVAHLPGFERQAYLWALKLRDEGIAVDADMLERSLKAQLKEAGRRARLALIVGGTEWSQGNVAVRDLTQGSQDVVALEEVVEYMKTRLQEGEL</sequence>
<dbReference type="PROSITE" id="PS50862">
    <property type="entry name" value="AA_TRNA_LIGASE_II"/>
    <property type="match status" value="1"/>
</dbReference>
<gene>
    <name evidence="7" type="primary">hisS</name>
    <name evidence="10" type="ORF">C7B45_00345</name>
</gene>
<feature type="binding site" evidence="8">
    <location>
        <position position="128"/>
    </location>
    <ligand>
        <name>L-histidine</name>
        <dbReference type="ChEBI" id="CHEBI:57595"/>
    </ligand>
</feature>
<dbReference type="GO" id="GO:0140096">
    <property type="term" value="F:catalytic activity, acting on a protein"/>
    <property type="evidence" value="ECO:0007669"/>
    <property type="project" value="UniProtKB-ARBA"/>
</dbReference>
<dbReference type="Proteomes" id="UP000241848">
    <property type="component" value="Unassembled WGS sequence"/>
</dbReference>
<proteinExistence type="inferred from homology"/>
<dbReference type="GO" id="GO:0004821">
    <property type="term" value="F:histidine-tRNA ligase activity"/>
    <property type="evidence" value="ECO:0007669"/>
    <property type="project" value="UniProtKB-UniRule"/>
</dbReference>
<dbReference type="EC" id="6.1.1.21" evidence="7"/>
<keyword evidence="5 7" id="KW-0030">Aminoacyl-tRNA synthetase</keyword>
<evidence type="ECO:0000256" key="5">
    <source>
        <dbReference type="ARBA" id="ARBA00023146"/>
    </source>
</evidence>
<feature type="binding site" evidence="8">
    <location>
        <position position="132"/>
    </location>
    <ligand>
        <name>L-histidine</name>
        <dbReference type="ChEBI" id="CHEBI:57595"/>
    </ligand>
</feature>
<dbReference type="Gene3D" id="3.30.930.10">
    <property type="entry name" value="Bira Bifunctional Protein, Domain 2"/>
    <property type="match status" value="1"/>
</dbReference>
<dbReference type="InterPro" id="IPR036621">
    <property type="entry name" value="Anticodon-bd_dom_sf"/>
</dbReference>
<comment type="subunit">
    <text evidence="7">Homodimer.</text>
</comment>
<organism evidence="10 11">
    <name type="scientific">Sulfobacillus acidophilus</name>
    <dbReference type="NCBI Taxonomy" id="53633"/>
    <lineage>
        <taxon>Bacteria</taxon>
        <taxon>Bacillati</taxon>
        <taxon>Bacillota</taxon>
        <taxon>Clostridia</taxon>
        <taxon>Eubacteriales</taxon>
        <taxon>Clostridiales Family XVII. Incertae Sedis</taxon>
        <taxon>Sulfobacillus</taxon>
    </lineage>
</organism>
<dbReference type="InterPro" id="IPR015807">
    <property type="entry name" value="His-tRNA-ligase"/>
</dbReference>
<dbReference type="InterPro" id="IPR004516">
    <property type="entry name" value="HisRS/HisZ"/>
</dbReference>
<name>A0A2T2WPD4_9FIRM</name>
<dbReference type="Pfam" id="PF13393">
    <property type="entry name" value="tRNA-synt_His"/>
    <property type="match status" value="1"/>
</dbReference>
<feature type="binding site" evidence="8">
    <location>
        <position position="114"/>
    </location>
    <ligand>
        <name>L-histidine</name>
        <dbReference type="ChEBI" id="CHEBI:57595"/>
    </ligand>
</feature>
<evidence type="ECO:0000313" key="11">
    <source>
        <dbReference type="Proteomes" id="UP000241848"/>
    </source>
</evidence>
<dbReference type="HAMAP" id="MF_00127">
    <property type="entry name" value="His_tRNA_synth"/>
    <property type="match status" value="1"/>
</dbReference>
<dbReference type="Gene3D" id="3.40.50.800">
    <property type="entry name" value="Anticodon-binding domain"/>
    <property type="match status" value="1"/>
</dbReference>
<dbReference type="PANTHER" id="PTHR43707">
    <property type="entry name" value="HISTIDYL-TRNA SYNTHETASE"/>
    <property type="match status" value="1"/>
</dbReference>
<dbReference type="GO" id="GO:0005524">
    <property type="term" value="F:ATP binding"/>
    <property type="evidence" value="ECO:0007669"/>
    <property type="project" value="UniProtKB-UniRule"/>
</dbReference>
<dbReference type="InterPro" id="IPR006195">
    <property type="entry name" value="aa-tRNA-synth_II"/>
</dbReference>
<keyword evidence="3 7" id="KW-0547">Nucleotide-binding</keyword>
<evidence type="ECO:0000256" key="1">
    <source>
        <dbReference type="ARBA" id="ARBA00008226"/>
    </source>
</evidence>
<dbReference type="EMBL" id="PXYV01000001">
    <property type="protein sequence ID" value="PSR24101.1"/>
    <property type="molecule type" value="Genomic_DNA"/>
</dbReference>
<feature type="binding site" evidence="8">
    <location>
        <position position="257"/>
    </location>
    <ligand>
        <name>L-histidine</name>
        <dbReference type="ChEBI" id="CHEBI:57595"/>
    </ligand>
</feature>
<evidence type="ECO:0000259" key="9">
    <source>
        <dbReference type="PROSITE" id="PS50862"/>
    </source>
</evidence>
<feature type="binding site" evidence="8">
    <location>
        <begin position="261"/>
        <end position="262"/>
    </location>
    <ligand>
        <name>L-histidine</name>
        <dbReference type="ChEBI" id="CHEBI:57595"/>
    </ligand>
</feature>
<dbReference type="AlphaFoldDB" id="A0A2T2WPD4"/>
<comment type="catalytic activity">
    <reaction evidence="6 7">
        <text>tRNA(His) + L-histidine + ATP = L-histidyl-tRNA(His) + AMP + diphosphate + H(+)</text>
        <dbReference type="Rhea" id="RHEA:17313"/>
        <dbReference type="Rhea" id="RHEA-COMP:9665"/>
        <dbReference type="Rhea" id="RHEA-COMP:9689"/>
        <dbReference type="ChEBI" id="CHEBI:15378"/>
        <dbReference type="ChEBI" id="CHEBI:30616"/>
        <dbReference type="ChEBI" id="CHEBI:33019"/>
        <dbReference type="ChEBI" id="CHEBI:57595"/>
        <dbReference type="ChEBI" id="CHEBI:78442"/>
        <dbReference type="ChEBI" id="CHEBI:78527"/>
        <dbReference type="ChEBI" id="CHEBI:456215"/>
        <dbReference type="EC" id="6.1.1.21"/>
    </reaction>
</comment>
<dbReference type="InterPro" id="IPR004154">
    <property type="entry name" value="Anticodon-bd"/>
</dbReference>